<dbReference type="SUPFAM" id="SSF160800">
    <property type="entry name" value="Lp2179-like"/>
    <property type="match status" value="1"/>
</dbReference>
<sequence length="114" mass="12772">MAFTETAKLSGAPKTYKVASTVRRYTLIDNGFEETKSGNFQLIRNLDANIEDKRGLKLKLTVSKDLKQLKISTTTKNGLQSINLYAKNNTEMAIEKLDFLMAGLVERGVLEEVE</sequence>
<dbReference type="Pfam" id="PF08866">
    <property type="entry name" value="DUF1831"/>
    <property type="match status" value="1"/>
</dbReference>
<dbReference type="EMBL" id="JANHNZ010000010">
    <property type="protein sequence ID" value="MCQ9210617.1"/>
    <property type="molecule type" value="Genomic_DNA"/>
</dbReference>
<name>A0ABT1WQG9_9LACT</name>
<protein>
    <submittedName>
        <fullName evidence="1">DUF1831 domain-containing protein</fullName>
    </submittedName>
</protein>
<comment type="caution">
    <text evidence="1">The sequence shown here is derived from an EMBL/GenBank/DDBJ whole genome shotgun (WGS) entry which is preliminary data.</text>
</comment>
<dbReference type="Proteomes" id="UP001059480">
    <property type="component" value="Unassembled WGS sequence"/>
</dbReference>
<accession>A0ABT1WQG9</accession>
<gene>
    <name evidence="1" type="ORF">NPA36_08655</name>
</gene>
<dbReference type="RefSeq" id="WP_256945730.1">
    <property type="nucleotide sequence ID" value="NZ_JANHNZ010000010.1"/>
</dbReference>
<organism evidence="1 2">
    <name type="scientific">Granulicatella seriolae</name>
    <dbReference type="NCBI Taxonomy" id="2967226"/>
    <lineage>
        <taxon>Bacteria</taxon>
        <taxon>Bacillati</taxon>
        <taxon>Bacillota</taxon>
        <taxon>Bacilli</taxon>
        <taxon>Lactobacillales</taxon>
        <taxon>Carnobacteriaceae</taxon>
        <taxon>Granulicatella</taxon>
    </lineage>
</organism>
<reference evidence="1" key="1">
    <citation type="submission" date="2022-07" db="EMBL/GenBank/DDBJ databases">
        <authorList>
            <person name="Jung M.-Y."/>
            <person name="Lee M."/>
        </authorList>
    </citation>
    <scope>NUCLEOTIDE SEQUENCE</scope>
    <source>
        <strain evidence="1">S8</strain>
    </source>
</reference>
<evidence type="ECO:0000313" key="1">
    <source>
        <dbReference type="EMBL" id="MCQ9210617.1"/>
    </source>
</evidence>
<reference evidence="1" key="2">
    <citation type="journal article" date="2023" name="Curr. Microbiol.">
        <title>Granulicatella seriolae sp. nov., a Novel Facultative Anaerobe Isolated from Yellowtail Marine Fish.</title>
        <authorList>
            <person name="Lee M."/>
            <person name="Choi Y.J."/>
            <person name="Farooq A."/>
            <person name="Jeong J.B."/>
            <person name="Jung M.Y."/>
        </authorList>
    </citation>
    <scope>NUCLEOTIDE SEQUENCE</scope>
    <source>
        <strain evidence="1">S8</strain>
    </source>
</reference>
<dbReference type="InterPro" id="IPR035942">
    <property type="entry name" value="Lp2179-like_sf"/>
</dbReference>
<keyword evidence="2" id="KW-1185">Reference proteome</keyword>
<proteinExistence type="predicted"/>
<reference evidence="1" key="3">
    <citation type="journal article" date="2023" name="Microbiol. Resour. Announc.">
        <title>Draft Genome Sequence of Granulicatella sp. Strain S8, Isolated from a Marine Fish, Seriola quinqueradiata.</title>
        <authorList>
            <person name="Lee M."/>
            <person name="Farooq A."/>
            <person name="Jeong J.B."/>
            <person name="Jung M.Y."/>
        </authorList>
    </citation>
    <scope>NUCLEOTIDE SEQUENCE</scope>
    <source>
        <strain evidence="1">S8</strain>
    </source>
</reference>
<dbReference type="Gene3D" id="3.30.1820.10">
    <property type="entry name" value="Lp2179-like"/>
    <property type="match status" value="1"/>
</dbReference>
<dbReference type="InterPro" id="IPR014965">
    <property type="entry name" value="Amino_acid_metab_prot_put"/>
</dbReference>
<evidence type="ECO:0000313" key="2">
    <source>
        <dbReference type="Proteomes" id="UP001059480"/>
    </source>
</evidence>